<dbReference type="AlphaFoldDB" id="A0A086QV96"/>
<comment type="caution">
    <text evidence="1">The sequence shown here is derived from an EMBL/GenBank/DDBJ whole genome shotgun (WGS) entry which is preliminary data.</text>
</comment>
<dbReference type="Proteomes" id="UP000028821">
    <property type="component" value="Unassembled WGS sequence"/>
</dbReference>
<organism evidence="1 2">
    <name type="scientific">Toxoplasma gondii MAS</name>
    <dbReference type="NCBI Taxonomy" id="943118"/>
    <lineage>
        <taxon>Eukaryota</taxon>
        <taxon>Sar</taxon>
        <taxon>Alveolata</taxon>
        <taxon>Apicomplexa</taxon>
        <taxon>Conoidasida</taxon>
        <taxon>Coccidia</taxon>
        <taxon>Eucoccidiorida</taxon>
        <taxon>Eimeriorina</taxon>
        <taxon>Sarcocystidae</taxon>
        <taxon>Toxoplasma</taxon>
    </lineage>
</organism>
<dbReference type="OrthoDB" id="359536at2759"/>
<reference evidence="1 2" key="1">
    <citation type="submission" date="2014-04" db="EMBL/GenBank/DDBJ databases">
        <authorList>
            <person name="Sibley D."/>
            <person name="Venepally P."/>
            <person name="Karamycheva S."/>
            <person name="Hadjithomas M."/>
            <person name="Khan A."/>
            <person name="Brunk B."/>
            <person name="Roos D."/>
            <person name="Caler E."/>
            <person name="Lorenzi H."/>
        </authorList>
    </citation>
    <scope>NUCLEOTIDE SEQUENCE [LARGE SCALE GENOMIC DNA]</scope>
    <source>
        <strain evidence="1 2">MAS</strain>
    </source>
</reference>
<dbReference type="VEuPathDB" id="ToxoDB:TGMAS_215610"/>
<accession>A0A086QV96</accession>
<sequence>MHWLCNSKSRERSLLEQPAEAARPSSSPDGEFRFFFLAFSSLHLQRSVSLETRQRRKASVRLFSSNSRSFRKMGFHFQQYIAMAGRAINPVQWTRAWRRMEGKSATEVYRDALAWTNNQFAQISRA</sequence>
<protein>
    <submittedName>
        <fullName evidence="1">Uncharacterized protein</fullName>
    </submittedName>
</protein>
<evidence type="ECO:0000313" key="2">
    <source>
        <dbReference type="Proteomes" id="UP000028821"/>
    </source>
</evidence>
<gene>
    <name evidence="1" type="ORF">TGMAS_215610</name>
</gene>
<proteinExistence type="predicted"/>
<evidence type="ECO:0000313" key="1">
    <source>
        <dbReference type="EMBL" id="KFH16528.1"/>
    </source>
</evidence>
<dbReference type="EMBL" id="AEXC02000560">
    <property type="protein sequence ID" value="KFH16528.1"/>
    <property type="molecule type" value="Genomic_DNA"/>
</dbReference>
<name>A0A086QV96_TOXGO</name>